<evidence type="ECO:0000313" key="1">
    <source>
        <dbReference type="EMBL" id="GEM49326.1"/>
    </source>
</evidence>
<comment type="caution">
    <text evidence="1">The sequence shown here is derived from an EMBL/GenBank/DDBJ whole genome shotgun (WGS) entry which is preliminary data.</text>
</comment>
<evidence type="ECO:0000313" key="2">
    <source>
        <dbReference type="Proteomes" id="UP000321306"/>
    </source>
</evidence>
<dbReference type="AlphaFoldDB" id="A0A511N9X8"/>
<dbReference type="OrthoDB" id="9876073at2"/>
<proteinExistence type="predicted"/>
<dbReference type="RefSeq" id="WP_146889675.1">
    <property type="nucleotide sequence ID" value="NZ_BJXB01000032.1"/>
</dbReference>
<organism evidence="1 2">
    <name type="scientific">Deinococcus cellulosilyticus (strain DSM 18568 / NBRC 106333 / KACC 11606 / 5516J-15)</name>
    <dbReference type="NCBI Taxonomy" id="1223518"/>
    <lineage>
        <taxon>Bacteria</taxon>
        <taxon>Thermotogati</taxon>
        <taxon>Deinococcota</taxon>
        <taxon>Deinococci</taxon>
        <taxon>Deinococcales</taxon>
        <taxon>Deinococcaceae</taxon>
        <taxon>Deinococcus</taxon>
    </lineage>
</organism>
<sequence>MTSATDNQNVQEFKNLIRYRLQENIMDRGEFGVEETLDEVTHLFGLFYRKFKERLGEDQVEELASEVLKEMKQETHQMT</sequence>
<protein>
    <submittedName>
        <fullName evidence="1">Uncharacterized protein</fullName>
    </submittedName>
</protein>
<reference evidence="1 2" key="1">
    <citation type="submission" date="2019-07" db="EMBL/GenBank/DDBJ databases">
        <title>Whole genome shotgun sequence of Deinococcus cellulosilyticus NBRC 106333.</title>
        <authorList>
            <person name="Hosoyama A."/>
            <person name="Uohara A."/>
            <person name="Ohji S."/>
            <person name="Ichikawa N."/>
        </authorList>
    </citation>
    <scope>NUCLEOTIDE SEQUENCE [LARGE SCALE GENOMIC DNA]</scope>
    <source>
        <strain evidence="1 2">NBRC 106333</strain>
    </source>
</reference>
<accession>A0A511N9X8</accession>
<gene>
    <name evidence="1" type="ORF">DC3_49610</name>
</gene>
<keyword evidence="2" id="KW-1185">Reference proteome</keyword>
<dbReference type="Proteomes" id="UP000321306">
    <property type="component" value="Unassembled WGS sequence"/>
</dbReference>
<name>A0A511N9X8_DEIC1</name>
<dbReference type="EMBL" id="BJXB01000032">
    <property type="protein sequence ID" value="GEM49326.1"/>
    <property type="molecule type" value="Genomic_DNA"/>
</dbReference>